<dbReference type="GO" id="GO:0006310">
    <property type="term" value="P:DNA recombination"/>
    <property type="evidence" value="ECO:0007669"/>
    <property type="project" value="UniProtKB-KW"/>
</dbReference>
<protein>
    <submittedName>
        <fullName evidence="5">Phage integrase family protein</fullName>
    </submittedName>
</protein>
<dbReference type="SUPFAM" id="SSF56349">
    <property type="entry name" value="DNA breaking-rejoining enzymes"/>
    <property type="match status" value="1"/>
</dbReference>
<dbReference type="InterPro" id="IPR011010">
    <property type="entry name" value="DNA_brk_join_enz"/>
</dbReference>
<keyword evidence="6" id="KW-1185">Reference proteome</keyword>
<dbReference type="CDD" id="cd00397">
    <property type="entry name" value="DNA_BRE_C"/>
    <property type="match status" value="1"/>
</dbReference>
<dbReference type="RefSeq" id="WP_091545023.1">
    <property type="nucleotide sequence ID" value="NZ_FMUS01000019.1"/>
</dbReference>
<dbReference type="InterPro" id="IPR002104">
    <property type="entry name" value="Integrase_catalytic"/>
</dbReference>
<feature type="domain" description="Tyr recombinase" evidence="4">
    <location>
        <begin position="396"/>
        <end position="592"/>
    </location>
</feature>
<evidence type="ECO:0000313" key="6">
    <source>
        <dbReference type="Proteomes" id="UP000198636"/>
    </source>
</evidence>
<dbReference type="Proteomes" id="UP000198636">
    <property type="component" value="Unassembled WGS sequence"/>
</dbReference>
<evidence type="ECO:0000256" key="3">
    <source>
        <dbReference type="ARBA" id="ARBA00023172"/>
    </source>
</evidence>
<dbReference type="GO" id="GO:0015074">
    <property type="term" value="P:DNA integration"/>
    <property type="evidence" value="ECO:0007669"/>
    <property type="project" value="InterPro"/>
</dbReference>
<evidence type="ECO:0000256" key="1">
    <source>
        <dbReference type="ARBA" id="ARBA00008857"/>
    </source>
</evidence>
<dbReference type="OrthoDB" id="568347at2"/>
<comment type="similarity">
    <text evidence="1">Belongs to the 'phage' integrase family.</text>
</comment>
<evidence type="ECO:0000259" key="4">
    <source>
        <dbReference type="PROSITE" id="PS51898"/>
    </source>
</evidence>
<name>A0A1G5JHU1_9FIRM</name>
<dbReference type="Pfam" id="PF00589">
    <property type="entry name" value="Phage_integrase"/>
    <property type="match status" value="1"/>
</dbReference>
<proteinExistence type="inferred from homology"/>
<dbReference type="InterPro" id="IPR050090">
    <property type="entry name" value="Tyrosine_recombinase_XerCD"/>
</dbReference>
<keyword evidence="2" id="KW-0238">DNA-binding</keyword>
<gene>
    <name evidence="5" type="ORF">SAMN03080606_02865</name>
</gene>
<evidence type="ECO:0000313" key="5">
    <source>
        <dbReference type="EMBL" id="SCY87734.1"/>
    </source>
</evidence>
<keyword evidence="3" id="KW-0233">DNA recombination</keyword>
<dbReference type="InterPro" id="IPR013762">
    <property type="entry name" value="Integrase-like_cat_sf"/>
</dbReference>
<evidence type="ECO:0000256" key="2">
    <source>
        <dbReference type="ARBA" id="ARBA00023125"/>
    </source>
</evidence>
<dbReference type="Gene3D" id="1.10.443.10">
    <property type="entry name" value="Intergrase catalytic core"/>
    <property type="match status" value="1"/>
</dbReference>
<dbReference type="STRING" id="1120976.SAMN03080606_02865"/>
<dbReference type="PROSITE" id="PS51898">
    <property type="entry name" value="TYR_RECOMBINASE"/>
    <property type="match status" value="1"/>
</dbReference>
<dbReference type="PANTHER" id="PTHR30349">
    <property type="entry name" value="PHAGE INTEGRASE-RELATED"/>
    <property type="match status" value="1"/>
</dbReference>
<dbReference type="AlphaFoldDB" id="A0A1G5JHU1"/>
<dbReference type="EMBL" id="FMUS01000019">
    <property type="protein sequence ID" value="SCY87734.1"/>
    <property type="molecule type" value="Genomic_DNA"/>
</dbReference>
<dbReference type="PANTHER" id="PTHR30349:SF41">
    <property type="entry name" value="INTEGRASE_RECOMBINASE PROTEIN MJ0367-RELATED"/>
    <property type="match status" value="1"/>
</dbReference>
<accession>A0A1G5JHU1</accession>
<reference evidence="5 6" key="1">
    <citation type="submission" date="2016-10" db="EMBL/GenBank/DDBJ databases">
        <authorList>
            <person name="de Groot N.N."/>
        </authorList>
    </citation>
    <scope>NUCLEOTIDE SEQUENCE [LARGE SCALE GENOMIC DNA]</scope>
    <source>
        <strain evidence="5 6">DSM 18978</strain>
    </source>
</reference>
<dbReference type="GO" id="GO:0003677">
    <property type="term" value="F:DNA binding"/>
    <property type="evidence" value="ECO:0007669"/>
    <property type="project" value="UniProtKB-KW"/>
</dbReference>
<organism evidence="5 6">
    <name type="scientific">Alkaliphilus peptidifermentans DSM 18978</name>
    <dbReference type="NCBI Taxonomy" id="1120976"/>
    <lineage>
        <taxon>Bacteria</taxon>
        <taxon>Bacillati</taxon>
        <taxon>Bacillota</taxon>
        <taxon>Clostridia</taxon>
        <taxon>Peptostreptococcales</taxon>
        <taxon>Natronincolaceae</taxon>
        <taxon>Alkaliphilus</taxon>
    </lineage>
</organism>
<sequence length="735" mass="86780">MKIKYSESFEIEKIYENIINSNMKRFAIPVIMVLAYLEENSISLEDYIEIKTNRRVCVNMDKPTLQSPLKRKVIEILGEEEFKKRKRFDFPNTFAQGFLACYYYLNYLNEHSKLANYIKNKCKQDITQNGKSFNYRQAGVISYFDIYHEIKSIDKYFNVVSESKTLRSDLYLISVWMMLISGETQLFNIDDRHFDKFIYIIKSHIKNYSQDIRISESKVNGIFYCIFKYIIMWWRVMNYAYQEIRPDSRFASMAPPKLAAKFGNILGQSEDIDQNLKYSFSLLENEKLKPQITDVYLLQRYEETHNSLVNGKINKFIKYYNYCQEKGMKFTNSSSVTKYINDVFANKNNRGQNEIINKLRGYFDLAIKAGYYNELKSNPVKYHLNKSSPSKYAKLPDEKVIPEREAIRLLSVLNKLSKFERLFILFMYYTGLRVGEVINLTVGCVISITNNILSLVVPPFKQREEPYIRIVQEKKLIEVINELIEMRGLYAKIPHSKTGELKMWLFVETTDEGRGLKHLNMKRGNKIIEKACKIAGIKKYTNHCFRHTYSHRKLYKEKYDPEDISALLGHSCPDTLMIYTHLTNEEKLIYYSKYLRRKQAIESLKCDIGVLTIPCEDTSYKMATCNSYNRWCGNGWCNSSGSTKCPKRYRSHYICPLFEPDYNRKQEIINDYYATVELLKTELSKENPIYQEVVFFEKQIQGIINNLHKINYSTKDIETKNNDIIQRAKKIICER</sequence>